<gene>
    <name evidence="2" type="primary">addB</name>
    <name evidence="2" type="ORF">F9L06_06430</name>
    <name evidence="3" type="ORF">IH622_00150</name>
</gene>
<evidence type="ECO:0000313" key="2">
    <source>
        <dbReference type="EMBL" id="KAB2801320.1"/>
    </source>
</evidence>
<organism evidence="2 4">
    <name type="scientific">Brucella anthropi</name>
    <name type="common">Ochrobactrum anthropi</name>
    <dbReference type="NCBI Taxonomy" id="529"/>
    <lineage>
        <taxon>Bacteria</taxon>
        <taxon>Pseudomonadati</taxon>
        <taxon>Pseudomonadota</taxon>
        <taxon>Alphaproteobacteria</taxon>
        <taxon>Hyphomicrobiales</taxon>
        <taxon>Brucellaceae</taxon>
        <taxon>Brucella/Ochrobactrum group</taxon>
        <taxon>Brucella</taxon>
    </lineage>
</organism>
<feature type="domain" description="PD-(D/E)XK endonuclease-like" evidence="1">
    <location>
        <begin position="789"/>
        <end position="1024"/>
    </location>
</feature>
<dbReference type="Gene3D" id="3.90.320.10">
    <property type="match status" value="1"/>
</dbReference>
<dbReference type="NCBIfam" id="TIGR02786">
    <property type="entry name" value="addB_alphas"/>
    <property type="match status" value="1"/>
</dbReference>
<dbReference type="Proteomes" id="UP000642265">
    <property type="component" value="Unassembled WGS sequence"/>
</dbReference>
<dbReference type="InterPro" id="IPR011604">
    <property type="entry name" value="PDDEXK-like_dom_sf"/>
</dbReference>
<reference evidence="3" key="2">
    <citation type="submission" date="2020-09" db="EMBL/GenBank/DDBJ databases">
        <authorList>
            <person name="Dalcin Martins P."/>
        </authorList>
    </citation>
    <scope>NUCLEOTIDE SEQUENCE</scope>
    <source>
        <strain evidence="3">MAG47</strain>
    </source>
</reference>
<dbReference type="EMBL" id="WBWX01000002">
    <property type="protein sequence ID" value="KAB2801320.1"/>
    <property type="molecule type" value="Genomic_DNA"/>
</dbReference>
<dbReference type="SUPFAM" id="SSF52980">
    <property type="entry name" value="Restriction endonuclease-like"/>
    <property type="match status" value="1"/>
</dbReference>
<protein>
    <submittedName>
        <fullName evidence="2">Double-strand break repair protein AddB</fullName>
    </submittedName>
</protein>
<dbReference type="SUPFAM" id="SSF52540">
    <property type="entry name" value="P-loop containing nucleoside triphosphate hydrolases"/>
    <property type="match status" value="1"/>
</dbReference>
<dbReference type="InterPro" id="IPR038726">
    <property type="entry name" value="PDDEXK_AddAB-type"/>
</dbReference>
<comment type="caution">
    <text evidence="2">The sequence shown here is derived from an EMBL/GenBank/DDBJ whole genome shotgun (WGS) entry which is preliminary data.</text>
</comment>
<dbReference type="InterPro" id="IPR011335">
    <property type="entry name" value="Restrct_endonuc-II-like"/>
</dbReference>
<evidence type="ECO:0000259" key="1">
    <source>
        <dbReference type="Pfam" id="PF12705"/>
    </source>
</evidence>
<dbReference type="AlphaFoldDB" id="A0A011TUB1"/>
<accession>A0A011TUB1</accession>
<proteinExistence type="predicted"/>
<dbReference type="InterPro" id="IPR027417">
    <property type="entry name" value="P-loop_NTPase"/>
</dbReference>
<dbReference type="InterPro" id="IPR014153">
    <property type="entry name" value="Ds_break_AddB"/>
</dbReference>
<dbReference type="GeneID" id="61318736"/>
<sequence length="1071" mass="117417">MSARQPRDGKQRLFSVPPGTPFLPAFAKALLEGRLVEGFPGNPSDPLALANATIYVPTRRAARALRSILVDMNPAKEFPEKAGTGIASGNASQKKSAILPTIKPLGDVDEDAAFFNAGSSGVFDINPPIGTAERLLLLARLIRPWRESLPSHVRALFGVDDVSVPATTADAIWLARDLAGLMDQVETDGAKWSELAGIAPEDLADWWQVTLGFLNIVTNLWPDILAERRLSNPAAHRNDLIWSEVKRLRAHPPAGPVIVAGSTGSIPATAELISAIADLPNGAVVLPGLDRDLDDAAWQMLASATDNPSTFGHPQFGLRKLLDAMQTLRADVEHLDDMPASKRLRERVVSEALRPAETTDAWGQLARDPDMQPKALQEAAQTIDLIETANEREEALTVALVLRDAINDEGRTAALVTADRNLARRVVGELARFGIDADDSGGRHLRDVETTTLLRLLVETVFNPGDPVALLALVKHPLLRLEAPRIERRLAAETLELIAFRGGTGRASVLDLPAFFDRRLEESAGQPWQPAWHDTVTPDMIAAARNLCESLSNAVAPLAPFVIAGRRTEIGEIARATVEALENLARNEKASIAPFYSGERGEQLAIFLRGLVSNEAGLDFEASEWPAVLDALMAGETVKPHPGGHPRLFIWGALEARLQTMDTVVIGGLNEGSWPARTRNDPFMSRPMKSMIALDPPERRTGLAAHDFQMALGMDHVVLTRSQRSDNAPTVPSRWLQRLETVLGADVTAEMRKRGARFIQWSREIDRDEDVPFVKRPQPAPPVLARPKHFSVTEIETLRRDPYAIFAKKILKLRPLEPLIRDPAAAERGTLFHDILGHFTQEAIDPLAPDAAERLMELGRILFADMDLPTEIEAVWWPRFTALIPQFLAWERERAYNVQTRFAEISSDKREVEGLGITLSGRADRIDLMRDGTAEIIDYKTGSTPSPKQAHVLLSPQLALEAALLVRGAFRELGSVRASDLTYVRLKAGGEVKPESILKIGRPPSEKTAPALGEESWQRLAQLLVEYQKPEKGYLSRALPFRETDLTGDYDHLARVLEWSAGGDAGGEGGE</sequence>
<reference evidence="2 4" key="1">
    <citation type="submission" date="2019-09" db="EMBL/GenBank/DDBJ databases">
        <title>Taxonomic organization of the family Brucellaceae based on a phylogenomic approach.</title>
        <authorList>
            <person name="Leclercq S."/>
            <person name="Cloeckaert A."/>
            <person name="Zygmunt M.S."/>
        </authorList>
    </citation>
    <scope>NUCLEOTIDE SEQUENCE [LARGE SCALE GENOMIC DNA]</scope>
    <source>
        <strain evidence="2 4">CCUG 34461</strain>
    </source>
</reference>
<reference evidence="3" key="3">
    <citation type="submission" date="2020-10" db="EMBL/GenBank/DDBJ databases">
        <title>Enrichment of novel Verrucomicrobia, Bacteroidetes and Krumholzibacteria in an oxygen-limited, methane- and iron-fed bioreactor inoculated with Bothnian Sea sediments.</title>
        <authorList>
            <person name="Martins P.D."/>
            <person name="de Jong A."/>
            <person name="Lenstra W.K."/>
            <person name="van Helmond N.A.G.M."/>
            <person name="Slomp C.P."/>
            <person name="Jetten M.S.M."/>
            <person name="Welte C.U."/>
            <person name="Rasigraf O."/>
        </authorList>
    </citation>
    <scope>NUCLEOTIDE SEQUENCE</scope>
    <source>
        <strain evidence="3">MAG47</strain>
    </source>
</reference>
<dbReference type="Pfam" id="PF12705">
    <property type="entry name" value="PDDEXK_1"/>
    <property type="match status" value="1"/>
</dbReference>
<dbReference type="Proteomes" id="UP000441102">
    <property type="component" value="Unassembled WGS sequence"/>
</dbReference>
<dbReference type="RefSeq" id="WP_010657686.1">
    <property type="nucleotide sequence ID" value="NZ_CP044970.1"/>
</dbReference>
<name>A0A011TUB1_BRUAN</name>
<evidence type="ECO:0000313" key="3">
    <source>
        <dbReference type="EMBL" id="MBE0559230.1"/>
    </source>
</evidence>
<evidence type="ECO:0000313" key="4">
    <source>
        <dbReference type="Proteomes" id="UP000441102"/>
    </source>
</evidence>
<dbReference type="EMBL" id="JACZKO010000002">
    <property type="protein sequence ID" value="MBE0559230.1"/>
    <property type="molecule type" value="Genomic_DNA"/>
</dbReference>